<organism evidence="2 3">
    <name type="scientific">Leersia perrieri</name>
    <dbReference type="NCBI Taxonomy" id="77586"/>
    <lineage>
        <taxon>Eukaryota</taxon>
        <taxon>Viridiplantae</taxon>
        <taxon>Streptophyta</taxon>
        <taxon>Embryophyta</taxon>
        <taxon>Tracheophyta</taxon>
        <taxon>Spermatophyta</taxon>
        <taxon>Magnoliopsida</taxon>
        <taxon>Liliopsida</taxon>
        <taxon>Poales</taxon>
        <taxon>Poaceae</taxon>
        <taxon>BOP clade</taxon>
        <taxon>Oryzoideae</taxon>
        <taxon>Oryzeae</taxon>
        <taxon>Oryzinae</taxon>
        <taxon>Leersia</taxon>
    </lineage>
</organism>
<dbReference type="Gramene" id="LPERR03G15580.4">
    <property type="protein sequence ID" value="LPERR03G15580.4"/>
    <property type="gene ID" value="LPERR03G15580"/>
</dbReference>
<dbReference type="EnsemblPlants" id="LPERR03G15580.4">
    <property type="protein sequence ID" value="LPERR03G15580.4"/>
    <property type="gene ID" value="LPERR03G15580"/>
</dbReference>
<feature type="compositionally biased region" description="Low complexity" evidence="1">
    <location>
        <begin position="12"/>
        <end position="22"/>
    </location>
</feature>
<keyword evidence="3" id="KW-1185">Reference proteome</keyword>
<dbReference type="HOGENOM" id="CLU_2203725_0_0_1"/>
<proteinExistence type="predicted"/>
<reference evidence="2" key="3">
    <citation type="submission" date="2015-04" db="UniProtKB">
        <authorList>
            <consortium name="EnsemblPlants"/>
        </authorList>
    </citation>
    <scope>IDENTIFICATION</scope>
</reference>
<evidence type="ECO:0000313" key="2">
    <source>
        <dbReference type="EnsemblPlants" id="LPERR03G15580.4"/>
    </source>
</evidence>
<accession>A0A0D9VU70</accession>
<name>A0A0D9VU70_9ORYZ</name>
<sequence length="108" mass="11804">NRGECQPDLSTRSIRINIRISSSPPPRHGQATTQRERETERQAGRAEGSNHSAPLPLLGRVTPLRFSAGHLDRRPPSPLLPIAASDRIPSPVSSPQEYSVVEPPDTLN</sequence>
<reference evidence="2 3" key="1">
    <citation type="submission" date="2012-08" db="EMBL/GenBank/DDBJ databases">
        <title>Oryza genome evolution.</title>
        <authorList>
            <person name="Wing R.A."/>
        </authorList>
    </citation>
    <scope>NUCLEOTIDE SEQUENCE</scope>
</reference>
<feature type="compositionally biased region" description="Basic and acidic residues" evidence="1">
    <location>
        <begin position="34"/>
        <end position="44"/>
    </location>
</feature>
<evidence type="ECO:0000313" key="3">
    <source>
        <dbReference type="Proteomes" id="UP000032180"/>
    </source>
</evidence>
<dbReference type="AlphaFoldDB" id="A0A0D9VU70"/>
<feature type="region of interest" description="Disordered" evidence="1">
    <location>
        <begin position="1"/>
        <end position="108"/>
    </location>
</feature>
<protein>
    <submittedName>
        <fullName evidence="2">Uncharacterized protein</fullName>
    </submittedName>
</protein>
<dbReference type="Proteomes" id="UP000032180">
    <property type="component" value="Chromosome 3"/>
</dbReference>
<reference evidence="3" key="2">
    <citation type="submission" date="2013-12" db="EMBL/GenBank/DDBJ databases">
        <authorList>
            <person name="Yu Y."/>
            <person name="Lee S."/>
            <person name="de Baynast K."/>
            <person name="Wissotski M."/>
            <person name="Liu L."/>
            <person name="Talag J."/>
            <person name="Goicoechea J."/>
            <person name="Angelova A."/>
            <person name="Jetty R."/>
            <person name="Kudrna D."/>
            <person name="Golser W."/>
            <person name="Rivera L."/>
            <person name="Zhang J."/>
            <person name="Wing R."/>
        </authorList>
    </citation>
    <scope>NUCLEOTIDE SEQUENCE</scope>
</reference>
<evidence type="ECO:0000256" key="1">
    <source>
        <dbReference type="SAM" id="MobiDB-lite"/>
    </source>
</evidence>